<dbReference type="SUPFAM" id="SSF53335">
    <property type="entry name" value="S-adenosyl-L-methionine-dependent methyltransferases"/>
    <property type="match status" value="1"/>
</dbReference>
<evidence type="ECO:0000313" key="3">
    <source>
        <dbReference type="Proteomes" id="UP000060487"/>
    </source>
</evidence>
<dbReference type="InterPro" id="IPR013216">
    <property type="entry name" value="Methyltransf_11"/>
</dbReference>
<proteinExistence type="predicted"/>
<gene>
    <name evidence="2" type="ORF">ASN18_0339</name>
</gene>
<dbReference type="RefSeq" id="WP_085050868.1">
    <property type="nucleotide sequence ID" value="NZ_LNQR01000018.1"/>
</dbReference>
<sequence>MEQAGVEMGLYCEHFFPWFMEKMGDSSNDIVKNLRRDTLNGLAGDVLEIGFGIGANTPYYTSGIRSVTALEPNAGMIRRAKRYISGSSIPITFVKGSAETLSFADNAFDAVVSTMTLCSVGGLSEALMEIYRVIRPGGAFHFFEHVAAHNPIDRGLQNILTPVTKTIFCGCHLNREIESVIVSTGFHIKDINRDRQRIGIMPEFMSYFIHGVALRKQDI</sequence>
<dbReference type="EC" id="2.1.1.-" evidence="2"/>
<dbReference type="InterPro" id="IPR052356">
    <property type="entry name" value="Thiol_S-MT"/>
</dbReference>
<organism evidence="2 3">
    <name type="scientific">Candidatus Magnetominusculus xianensis</name>
    <dbReference type="NCBI Taxonomy" id="1748249"/>
    <lineage>
        <taxon>Bacteria</taxon>
        <taxon>Pseudomonadati</taxon>
        <taxon>Nitrospirota</taxon>
        <taxon>Nitrospiria</taxon>
        <taxon>Nitrospirales</taxon>
        <taxon>Nitrospiraceae</taxon>
        <taxon>Candidatus Magnetominusculus</taxon>
    </lineage>
</organism>
<dbReference type="InterPro" id="IPR029063">
    <property type="entry name" value="SAM-dependent_MTases_sf"/>
</dbReference>
<name>A0ABR5SIV1_9BACT</name>
<protein>
    <submittedName>
        <fullName evidence="2">Methyltransferase domain protein</fullName>
        <ecNumber evidence="2">2.1.1.-</ecNumber>
    </submittedName>
</protein>
<accession>A0ABR5SIV1</accession>
<comment type="caution">
    <text evidence="2">The sequence shown here is derived from an EMBL/GenBank/DDBJ whole genome shotgun (WGS) entry which is preliminary data.</text>
</comment>
<dbReference type="PANTHER" id="PTHR45036">
    <property type="entry name" value="METHYLTRANSFERASE LIKE 7B"/>
    <property type="match status" value="1"/>
</dbReference>
<dbReference type="Proteomes" id="UP000060487">
    <property type="component" value="Unassembled WGS sequence"/>
</dbReference>
<dbReference type="Pfam" id="PF08241">
    <property type="entry name" value="Methyltransf_11"/>
    <property type="match status" value="1"/>
</dbReference>
<reference evidence="2 3" key="1">
    <citation type="submission" date="2015-11" db="EMBL/GenBank/DDBJ databases">
        <authorList>
            <person name="Lin W."/>
        </authorList>
    </citation>
    <scope>NUCLEOTIDE SEQUENCE [LARGE SCALE GENOMIC DNA]</scope>
    <source>
        <strain evidence="2 3">HCH-1</strain>
    </source>
</reference>
<dbReference type="GO" id="GO:0008168">
    <property type="term" value="F:methyltransferase activity"/>
    <property type="evidence" value="ECO:0007669"/>
    <property type="project" value="UniProtKB-KW"/>
</dbReference>
<dbReference type="PANTHER" id="PTHR45036:SF1">
    <property type="entry name" value="METHYLTRANSFERASE LIKE 7A"/>
    <property type="match status" value="1"/>
</dbReference>
<evidence type="ECO:0000313" key="2">
    <source>
        <dbReference type="EMBL" id="KWT92904.1"/>
    </source>
</evidence>
<keyword evidence="2" id="KW-0489">Methyltransferase</keyword>
<evidence type="ECO:0000259" key="1">
    <source>
        <dbReference type="Pfam" id="PF08241"/>
    </source>
</evidence>
<dbReference type="Gene3D" id="3.40.50.150">
    <property type="entry name" value="Vaccinia Virus protein VP39"/>
    <property type="match status" value="1"/>
</dbReference>
<feature type="domain" description="Methyltransferase type 11" evidence="1">
    <location>
        <begin position="47"/>
        <end position="141"/>
    </location>
</feature>
<dbReference type="GO" id="GO:0032259">
    <property type="term" value="P:methylation"/>
    <property type="evidence" value="ECO:0007669"/>
    <property type="project" value="UniProtKB-KW"/>
</dbReference>
<dbReference type="EMBL" id="LNQR01000018">
    <property type="protein sequence ID" value="KWT92904.1"/>
    <property type="molecule type" value="Genomic_DNA"/>
</dbReference>
<keyword evidence="2" id="KW-0808">Transferase</keyword>
<dbReference type="CDD" id="cd02440">
    <property type="entry name" value="AdoMet_MTases"/>
    <property type="match status" value="1"/>
</dbReference>
<keyword evidence="3" id="KW-1185">Reference proteome</keyword>